<accession>A0A2N9HCZ2</accession>
<organism evidence="2">
    <name type="scientific">Fagus sylvatica</name>
    <name type="common">Beechnut</name>
    <dbReference type="NCBI Taxonomy" id="28930"/>
    <lineage>
        <taxon>Eukaryota</taxon>
        <taxon>Viridiplantae</taxon>
        <taxon>Streptophyta</taxon>
        <taxon>Embryophyta</taxon>
        <taxon>Tracheophyta</taxon>
        <taxon>Spermatophyta</taxon>
        <taxon>Magnoliopsida</taxon>
        <taxon>eudicotyledons</taxon>
        <taxon>Gunneridae</taxon>
        <taxon>Pentapetalae</taxon>
        <taxon>rosids</taxon>
        <taxon>fabids</taxon>
        <taxon>Fagales</taxon>
        <taxon>Fagaceae</taxon>
        <taxon>Fagus</taxon>
    </lineage>
</organism>
<gene>
    <name evidence="2" type="ORF">FSB_LOCUS37336</name>
</gene>
<evidence type="ECO:0000313" key="2">
    <source>
        <dbReference type="EMBL" id="SPD09454.1"/>
    </source>
</evidence>
<dbReference type="EMBL" id="OIVN01003201">
    <property type="protein sequence ID" value="SPD09454.1"/>
    <property type="molecule type" value="Genomic_DNA"/>
</dbReference>
<feature type="region of interest" description="Disordered" evidence="1">
    <location>
        <begin position="1"/>
        <end position="23"/>
    </location>
</feature>
<protein>
    <submittedName>
        <fullName evidence="2">Uncharacterized protein</fullName>
    </submittedName>
</protein>
<reference evidence="2" key="1">
    <citation type="submission" date="2018-02" db="EMBL/GenBank/DDBJ databases">
        <authorList>
            <person name="Cohen D.B."/>
            <person name="Kent A.D."/>
        </authorList>
    </citation>
    <scope>NUCLEOTIDE SEQUENCE</scope>
</reference>
<evidence type="ECO:0000256" key="1">
    <source>
        <dbReference type="SAM" id="MobiDB-lite"/>
    </source>
</evidence>
<name>A0A2N9HCZ2_FAGSY</name>
<dbReference type="AlphaFoldDB" id="A0A2N9HCZ2"/>
<sequence>MGSKIILPNGIIDGKNGRTTKFGSRRMTEPSCHLFTMPGPQFTQNPRAYHQRSHREDDYERDLGLEHDRGLSHVPPRVPNLGHLNSCSFGHFKNFGRGPISGPNPEGKRQLGFEQTNPLGFDRAPYPSDRTPYPLGQDHETLSFDRALRDLDCVPPAPGQDRDTHNSNCEPWGFDCVPRYQHQGYKSCDYKEYLNSGSPMPKAYGEGYDKTVSSYNEIEESVEQPPVYDIEVEDEIGDDQEEAITLEGDIGIDKLPTHIQTSNSFNARHLVPYVYGETSKA</sequence>
<proteinExistence type="predicted"/>